<dbReference type="AlphaFoldDB" id="A0A828Z3C3"/>
<evidence type="ECO:0000313" key="1">
    <source>
        <dbReference type="EMBL" id="EKR64787.1"/>
    </source>
</evidence>
<dbReference type="Proteomes" id="UP000001338">
    <property type="component" value="Unassembled WGS sequence"/>
</dbReference>
<sequence length="48" mass="5485">MLGLNLKCLCINRILNGVNFSDCNLILNSVFFHLIHHWGHTCLSPYAE</sequence>
<protein>
    <submittedName>
        <fullName evidence="1">Uncharacterized protein</fullName>
    </submittedName>
</protein>
<gene>
    <name evidence="1" type="ORF">LEP1GSC036_3347</name>
</gene>
<accession>A0A828Z3C3</accession>
<evidence type="ECO:0000313" key="2">
    <source>
        <dbReference type="Proteomes" id="UP000001338"/>
    </source>
</evidence>
<proteinExistence type="predicted"/>
<organism evidence="1 2">
    <name type="scientific">Leptospira weilii str. 2006001853</name>
    <dbReference type="NCBI Taxonomy" id="1001589"/>
    <lineage>
        <taxon>Bacteria</taxon>
        <taxon>Pseudomonadati</taxon>
        <taxon>Spirochaetota</taxon>
        <taxon>Spirochaetia</taxon>
        <taxon>Leptospirales</taxon>
        <taxon>Leptospiraceae</taxon>
        <taxon>Leptospira</taxon>
    </lineage>
</organism>
<reference evidence="1 2" key="1">
    <citation type="submission" date="2012-10" db="EMBL/GenBank/DDBJ databases">
        <authorList>
            <person name="Harkins D.M."/>
            <person name="Durkin A.S."/>
            <person name="Brinkac L.M."/>
            <person name="Haft D.H."/>
            <person name="Selengut J.D."/>
            <person name="Sanka R."/>
            <person name="DePew J."/>
            <person name="Purushe J."/>
            <person name="Whelen A.C."/>
            <person name="Vinetz J.M."/>
            <person name="Sutton G.G."/>
            <person name="Nierman W.C."/>
            <person name="Fouts D.E."/>
        </authorList>
    </citation>
    <scope>NUCLEOTIDE SEQUENCE [LARGE SCALE GENOMIC DNA]</scope>
    <source>
        <strain evidence="1 2">2006001853</strain>
    </source>
</reference>
<dbReference type="EMBL" id="AFLV02000038">
    <property type="protein sequence ID" value="EKR64787.1"/>
    <property type="molecule type" value="Genomic_DNA"/>
</dbReference>
<name>A0A828Z3C3_9LEPT</name>
<comment type="caution">
    <text evidence="1">The sequence shown here is derived from an EMBL/GenBank/DDBJ whole genome shotgun (WGS) entry which is preliminary data.</text>
</comment>